<dbReference type="AlphaFoldDB" id="A0AAD7KEC3"/>
<dbReference type="InterPro" id="IPR003789">
    <property type="entry name" value="Asn/Gln_tRNA_amidoTrase-B-like"/>
</dbReference>
<sequence>MAALRWLRRPALQLYRSYTDSAPALDVRTQLGTAVKEAMKARNTQRSTTLRTVLAEVYSADKASNEQVNSSAIITILKKAADRRTDAAAQYIAAARPELAEKELSEARILAEFLPPSLSEAEVDQVLRKIFEDGETHVGKVFKSFYAVVDKSRVDSETVKKRINVLLSEGAK</sequence>
<name>A0AAD7KEC3_9AGAR</name>
<evidence type="ECO:0000313" key="3">
    <source>
        <dbReference type="Proteomes" id="UP001215598"/>
    </source>
</evidence>
<keyword evidence="3" id="KW-1185">Reference proteome</keyword>
<dbReference type="Gene3D" id="1.10.1510.10">
    <property type="entry name" value="Uncharacterised protein YqeY/AIM41 PF09424, N-terminal domain"/>
    <property type="match status" value="1"/>
</dbReference>
<proteinExistence type="inferred from homology"/>
<evidence type="ECO:0000256" key="1">
    <source>
        <dbReference type="RuleBase" id="RU365099"/>
    </source>
</evidence>
<dbReference type="PANTHER" id="PTHR28055">
    <property type="entry name" value="ALTERED INHERITANCE OF MITOCHONDRIA PROTEIN 41, MITOCHONDRIAL"/>
    <property type="match status" value="1"/>
</dbReference>
<dbReference type="PANTHER" id="PTHR28055:SF1">
    <property type="entry name" value="ALTERED INHERITANCE OF MITOCHONDRIA PROTEIN 41, MITOCHONDRIAL"/>
    <property type="match status" value="1"/>
</dbReference>
<comment type="similarity">
    <text evidence="1">Belongs to the AIM41 family.</text>
</comment>
<dbReference type="Proteomes" id="UP001215598">
    <property type="component" value="Unassembled WGS sequence"/>
</dbReference>
<dbReference type="Pfam" id="PF09424">
    <property type="entry name" value="YqeY"/>
    <property type="match status" value="1"/>
</dbReference>
<keyword evidence="1" id="KW-0496">Mitochondrion</keyword>
<organism evidence="2 3">
    <name type="scientific">Mycena metata</name>
    <dbReference type="NCBI Taxonomy" id="1033252"/>
    <lineage>
        <taxon>Eukaryota</taxon>
        <taxon>Fungi</taxon>
        <taxon>Dikarya</taxon>
        <taxon>Basidiomycota</taxon>
        <taxon>Agaricomycotina</taxon>
        <taxon>Agaricomycetes</taxon>
        <taxon>Agaricomycetidae</taxon>
        <taxon>Agaricales</taxon>
        <taxon>Marasmiineae</taxon>
        <taxon>Mycenaceae</taxon>
        <taxon>Mycena</taxon>
    </lineage>
</organism>
<dbReference type="GO" id="GO:0016884">
    <property type="term" value="F:carbon-nitrogen ligase activity, with glutamine as amido-N-donor"/>
    <property type="evidence" value="ECO:0007669"/>
    <property type="project" value="UniProtKB-UniRule"/>
</dbReference>
<dbReference type="InterPro" id="IPR042184">
    <property type="entry name" value="YqeY/Aim41_N"/>
</dbReference>
<gene>
    <name evidence="1" type="primary">AIM41</name>
    <name evidence="2" type="ORF">B0H16DRAFT_1494677</name>
</gene>
<comment type="caution">
    <text evidence="2">The sequence shown here is derived from an EMBL/GenBank/DDBJ whole genome shotgun (WGS) entry which is preliminary data.</text>
</comment>
<evidence type="ECO:0000313" key="2">
    <source>
        <dbReference type="EMBL" id="KAJ7782865.1"/>
    </source>
</evidence>
<dbReference type="InterPro" id="IPR019004">
    <property type="entry name" value="YqeY/Aim41"/>
</dbReference>
<comment type="subcellular location">
    <subcellularLocation>
        <location evidence="1">Mitochondrion</location>
    </subcellularLocation>
</comment>
<dbReference type="SUPFAM" id="SSF89095">
    <property type="entry name" value="GatB/YqeY motif"/>
    <property type="match status" value="1"/>
</dbReference>
<accession>A0AAD7KEC3</accession>
<protein>
    <recommendedName>
        <fullName evidence="1">Altered inheritance of mitochondria protein 41</fullName>
    </recommendedName>
</protein>
<dbReference type="GO" id="GO:0005739">
    <property type="term" value="C:mitochondrion"/>
    <property type="evidence" value="ECO:0007669"/>
    <property type="project" value="UniProtKB-SubCell"/>
</dbReference>
<dbReference type="EMBL" id="JARKIB010000003">
    <property type="protein sequence ID" value="KAJ7782865.1"/>
    <property type="molecule type" value="Genomic_DNA"/>
</dbReference>
<reference evidence="2" key="1">
    <citation type="submission" date="2023-03" db="EMBL/GenBank/DDBJ databases">
        <title>Massive genome expansion in bonnet fungi (Mycena s.s.) driven by repeated elements and novel gene families across ecological guilds.</title>
        <authorList>
            <consortium name="Lawrence Berkeley National Laboratory"/>
            <person name="Harder C.B."/>
            <person name="Miyauchi S."/>
            <person name="Viragh M."/>
            <person name="Kuo A."/>
            <person name="Thoen E."/>
            <person name="Andreopoulos B."/>
            <person name="Lu D."/>
            <person name="Skrede I."/>
            <person name="Drula E."/>
            <person name="Henrissat B."/>
            <person name="Morin E."/>
            <person name="Kohler A."/>
            <person name="Barry K."/>
            <person name="LaButti K."/>
            <person name="Morin E."/>
            <person name="Salamov A."/>
            <person name="Lipzen A."/>
            <person name="Mereny Z."/>
            <person name="Hegedus B."/>
            <person name="Baldrian P."/>
            <person name="Stursova M."/>
            <person name="Weitz H."/>
            <person name="Taylor A."/>
            <person name="Grigoriev I.V."/>
            <person name="Nagy L.G."/>
            <person name="Martin F."/>
            <person name="Kauserud H."/>
        </authorList>
    </citation>
    <scope>NUCLEOTIDE SEQUENCE</scope>
    <source>
        <strain evidence="2">CBHHK182m</strain>
    </source>
</reference>